<reference evidence="2" key="1">
    <citation type="submission" date="2014-06" db="EMBL/GenBank/DDBJ databases">
        <authorList>
            <person name="Ju J."/>
            <person name="Zhang J."/>
        </authorList>
    </citation>
    <scope>NUCLEOTIDE SEQUENCE</scope>
    <source>
        <strain evidence="2">SscI8</strain>
    </source>
</reference>
<feature type="region of interest" description="Disordered" evidence="1">
    <location>
        <begin position="73"/>
        <end position="114"/>
    </location>
</feature>
<evidence type="ECO:0000313" key="2">
    <source>
        <dbReference type="EMBL" id="CDR88192.1"/>
    </source>
</evidence>
<feature type="non-terminal residue" evidence="2">
    <location>
        <position position="1018"/>
    </location>
</feature>
<feature type="compositionally biased region" description="Polar residues" evidence="1">
    <location>
        <begin position="90"/>
        <end position="104"/>
    </location>
</feature>
<dbReference type="OrthoDB" id="107110at2759"/>
<evidence type="ECO:0000256" key="1">
    <source>
        <dbReference type="SAM" id="MobiDB-lite"/>
    </source>
</evidence>
<sequence>MPPNAIEPNVFRETLRNILTTASAAEQQQASSTTQVAVLTRIFIDECQSLLDSNTPLPTDGILEAAAHLHETSSAYQSHVTAGSDHRPHTPTSQTGVRSAQRSPRANKAQKDADRIDTTDVAWNDLLKAHALWQKSGHDTSSYSATAFLSIMKMHGATLLRSFPLLKEVRIDPTVAECRSEFSSHLSLLANLAPKLEPVAAICFLINCLCDSTITTPATPSSANESNLALADIERHFNSQIRRPFQGDAPQRFLRFAMRVNTELFQTSNLQSLPYFKGTPLVQSSGTGKTRMLLQLGNMAPLLYICARNTPADARKGYPLPDLQLRTFLDRPTEISMQEKLAVFLAAWFEILAQDLEKLTHAEAKFNYLGQLNQYGDTNIKQKRQTFFHRVLQLANTKAPNGKSPPNHQDIFETHLKPPLFELMDECIDLPDDALPCLQRAWNYMMQLEQDHSHEMTCFWLVLLSTNSGASSLVEPIRYQYANGVVASLRHVGARPLPTFVAIGFDLLRAEHTGLDSAAQVASLNSIKLYGRPLWASLLPSEIDFWVTAKQKLLGADDYDGSIEQCFSVLASRLALRFVPIRSGSVALFGQQLSFSRNAVDRHMRMLTQVDPEGVLQVESPSEPVLAIAASLTMLPTPAEIAKDRQLSLELATKRYGSMLHTLNTLFLPSASIDLFRGTRGELMSRIAWMAAWDAVKLQELRQLDNQCAYDPATPCFSTDSNSNNIGRDSHAHLLHQPVPLNKILAEMVQLDHAEQSKVNDRIDKVCKMASRCYDDAGTDVQAWTHFTHFDVLNNNLTQISPEFLWHCWKRGVALQMKSSQHGIDGIIPVFIGNLDHKFSSQRQAGPAQSSSSSNDVNTDVIAACQMSYVAWEAKYQTRAQRNTKLTHDPLLAGPELMNLAAGDEALTKRGLLTILLDLAAPEGEPCAKTIVNTGSVSIWIRGITQSNKYPCLDHLGIRKIFTAFLQTVQSRETQVDRYNSDPLDNDVVFPHMRTNLDGQVAAADDGDGVRVLKKQKP</sequence>
<organism evidence="2">
    <name type="scientific">Sporisorium scitamineum</name>
    <dbReference type="NCBI Taxonomy" id="49012"/>
    <lineage>
        <taxon>Eukaryota</taxon>
        <taxon>Fungi</taxon>
        <taxon>Dikarya</taxon>
        <taxon>Basidiomycota</taxon>
        <taxon>Ustilaginomycotina</taxon>
        <taxon>Ustilaginomycetes</taxon>
        <taxon>Ustilaginales</taxon>
        <taxon>Ustilaginaceae</taxon>
        <taxon>Sporisorium</taxon>
    </lineage>
</organism>
<protein>
    <submittedName>
        <fullName evidence="2">Uncharacterized protein</fullName>
    </submittedName>
</protein>
<dbReference type="AlphaFoldDB" id="A0A127Z3F3"/>
<dbReference type="EMBL" id="LK056674">
    <property type="protein sequence ID" value="CDR88192.1"/>
    <property type="molecule type" value="Genomic_DNA"/>
</dbReference>
<accession>A0A127Z3F3</accession>
<dbReference type="PANTHER" id="PTHR33266:SF1">
    <property type="entry name" value="F-BOX DOMAIN-CONTAINING PROTEIN"/>
    <property type="match status" value="1"/>
</dbReference>
<gene>
    <name evidence="2" type="ORF">SPSC_03852</name>
</gene>
<dbReference type="PANTHER" id="PTHR33266">
    <property type="entry name" value="CHROMOSOME 15, WHOLE GENOME SHOTGUN SEQUENCE"/>
    <property type="match status" value="1"/>
</dbReference>
<proteinExistence type="predicted"/>
<name>A0A127Z3F3_9BASI</name>